<keyword evidence="3" id="KW-1185">Reference proteome</keyword>
<dbReference type="Pfam" id="PF00756">
    <property type="entry name" value="Esterase"/>
    <property type="match status" value="1"/>
</dbReference>
<dbReference type="InterPro" id="IPR050583">
    <property type="entry name" value="Mycobacterial_A85_antigen"/>
</dbReference>
<evidence type="ECO:0000256" key="1">
    <source>
        <dbReference type="SAM" id="SignalP"/>
    </source>
</evidence>
<protein>
    <submittedName>
        <fullName evidence="2">Alpha/beta hydrolase-fold protein</fullName>
    </submittedName>
</protein>
<gene>
    <name evidence="2" type="ORF">QWY31_08480</name>
</gene>
<dbReference type="PANTHER" id="PTHR48098:SF6">
    <property type="entry name" value="FERRI-BACILLIBACTIN ESTERASE BESA"/>
    <property type="match status" value="1"/>
</dbReference>
<comment type="caution">
    <text evidence="2">The sequence shown here is derived from an EMBL/GenBank/DDBJ whole genome shotgun (WGS) entry which is preliminary data.</text>
</comment>
<dbReference type="InterPro" id="IPR029058">
    <property type="entry name" value="AB_hydrolase_fold"/>
</dbReference>
<name>A0ABT8F5K8_9BACT</name>
<dbReference type="EMBL" id="JAUHJS010000004">
    <property type="protein sequence ID" value="MDN4165534.1"/>
    <property type="molecule type" value="Genomic_DNA"/>
</dbReference>
<accession>A0ABT8F5K8</accession>
<keyword evidence="2" id="KW-0378">Hydrolase</keyword>
<dbReference type="Proteomes" id="UP001168552">
    <property type="component" value="Unassembled WGS sequence"/>
</dbReference>
<dbReference type="RefSeq" id="WP_320004067.1">
    <property type="nucleotide sequence ID" value="NZ_JAUHJS010000004.1"/>
</dbReference>
<dbReference type="SUPFAM" id="SSF53474">
    <property type="entry name" value="alpha/beta-Hydrolases"/>
    <property type="match status" value="1"/>
</dbReference>
<dbReference type="Gene3D" id="3.40.50.1820">
    <property type="entry name" value="alpha/beta hydrolase"/>
    <property type="match status" value="1"/>
</dbReference>
<proteinExistence type="predicted"/>
<feature type="signal peptide" evidence="1">
    <location>
        <begin position="1"/>
        <end position="21"/>
    </location>
</feature>
<sequence>MKKHLGSLFVLILLSMPALWAQNPLPVPQRGKIERIANFSSAYVSARHVDIWLPPNYSDTAKHAVLYMHDGQMLFDASLTWNQQSWEVDEVASALLENKQVRPFIVVGIWNGGNTRHSDYFPQKPFDALSAAEKDTVSAQLRASGRGNGPFLPKSDNYLKFLVEELKPYIDTHYSVYTDKDNTFIAGSSMGGLISLYAFCEYPEVFGGAACLSTHWVGTFQLANNPVPAAFLKYLEQHVPSPPQQRLYFDYGDQTLDALYPAIQQQADSVLRAKGYGEAQWRSLYFPGEDHSERAWSRRLATPLLFLLGE</sequence>
<dbReference type="InterPro" id="IPR000801">
    <property type="entry name" value="Esterase-like"/>
</dbReference>
<keyword evidence="1" id="KW-0732">Signal</keyword>
<organism evidence="2 3">
    <name type="scientific">Shiella aurantiaca</name>
    <dbReference type="NCBI Taxonomy" id="3058365"/>
    <lineage>
        <taxon>Bacteria</taxon>
        <taxon>Pseudomonadati</taxon>
        <taxon>Bacteroidota</taxon>
        <taxon>Cytophagia</taxon>
        <taxon>Cytophagales</taxon>
        <taxon>Shiellaceae</taxon>
        <taxon>Shiella</taxon>
    </lineage>
</organism>
<dbReference type="PANTHER" id="PTHR48098">
    <property type="entry name" value="ENTEROCHELIN ESTERASE-RELATED"/>
    <property type="match status" value="1"/>
</dbReference>
<evidence type="ECO:0000313" key="2">
    <source>
        <dbReference type="EMBL" id="MDN4165534.1"/>
    </source>
</evidence>
<dbReference type="GO" id="GO:0016787">
    <property type="term" value="F:hydrolase activity"/>
    <property type="evidence" value="ECO:0007669"/>
    <property type="project" value="UniProtKB-KW"/>
</dbReference>
<feature type="chain" id="PRO_5046942166" evidence="1">
    <location>
        <begin position="22"/>
        <end position="310"/>
    </location>
</feature>
<evidence type="ECO:0000313" key="3">
    <source>
        <dbReference type="Proteomes" id="UP001168552"/>
    </source>
</evidence>
<reference evidence="2" key="1">
    <citation type="submission" date="2023-06" db="EMBL/GenBank/DDBJ databases">
        <title>Cytophagales bacterium Strain LB-30, isolated from soil.</title>
        <authorList>
            <person name="Liu B."/>
        </authorList>
    </citation>
    <scope>NUCLEOTIDE SEQUENCE</scope>
    <source>
        <strain evidence="2">LB-30</strain>
    </source>
</reference>